<dbReference type="FunFam" id="3.30.160.60:FF:000098">
    <property type="entry name" value="Zinc finger protein 614"/>
    <property type="match status" value="1"/>
</dbReference>
<protein>
    <submittedName>
        <fullName evidence="9">ZN211 protein</fullName>
    </submittedName>
</protein>
<proteinExistence type="predicted"/>
<keyword evidence="10" id="KW-1185">Reference proteome</keyword>
<dbReference type="GO" id="GO:0008270">
    <property type="term" value="F:zinc ion binding"/>
    <property type="evidence" value="ECO:0007669"/>
    <property type="project" value="UniProtKB-KW"/>
</dbReference>
<dbReference type="PROSITE" id="PS00028">
    <property type="entry name" value="ZINC_FINGER_C2H2_1"/>
    <property type="match status" value="1"/>
</dbReference>
<evidence type="ECO:0000256" key="7">
    <source>
        <dbReference type="PROSITE-ProRule" id="PRU00042"/>
    </source>
</evidence>
<dbReference type="EMBL" id="VXBA01003239">
    <property type="protein sequence ID" value="NXM72538.1"/>
    <property type="molecule type" value="Genomic_DNA"/>
</dbReference>
<dbReference type="Proteomes" id="UP000553648">
    <property type="component" value="Unassembled WGS sequence"/>
</dbReference>
<accession>A0A7L1D6G7</accession>
<keyword evidence="2" id="KW-0479">Metal-binding</keyword>
<keyword evidence="4 7" id="KW-0863">Zinc-finger</keyword>
<keyword evidence="6" id="KW-0539">Nucleus</keyword>
<name>A0A7L1D6G7_9PASS</name>
<evidence type="ECO:0000256" key="5">
    <source>
        <dbReference type="ARBA" id="ARBA00022833"/>
    </source>
</evidence>
<dbReference type="GO" id="GO:0000978">
    <property type="term" value="F:RNA polymerase II cis-regulatory region sequence-specific DNA binding"/>
    <property type="evidence" value="ECO:0007669"/>
    <property type="project" value="TreeGrafter"/>
</dbReference>
<dbReference type="OrthoDB" id="8922241at2759"/>
<dbReference type="SMART" id="SM00355">
    <property type="entry name" value="ZnF_C2H2"/>
    <property type="match status" value="1"/>
</dbReference>
<evidence type="ECO:0000256" key="4">
    <source>
        <dbReference type="ARBA" id="ARBA00022771"/>
    </source>
</evidence>
<organism evidence="9 10">
    <name type="scientific">Serilophus lunatus</name>
    <name type="common">silver-breasted broadbill</name>
    <dbReference type="NCBI Taxonomy" id="239386"/>
    <lineage>
        <taxon>Eukaryota</taxon>
        <taxon>Metazoa</taxon>
        <taxon>Chordata</taxon>
        <taxon>Craniata</taxon>
        <taxon>Vertebrata</taxon>
        <taxon>Euteleostomi</taxon>
        <taxon>Archelosauria</taxon>
        <taxon>Archosauria</taxon>
        <taxon>Dinosauria</taxon>
        <taxon>Saurischia</taxon>
        <taxon>Theropoda</taxon>
        <taxon>Coelurosauria</taxon>
        <taxon>Aves</taxon>
        <taxon>Neognathae</taxon>
        <taxon>Neoaves</taxon>
        <taxon>Telluraves</taxon>
        <taxon>Australaves</taxon>
        <taxon>Passeriformes</taxon>
        <taxon>Eurylaimidae</taxon>
        <taxon>Serilophus</taxon>
    </lineage>
</organism>
<evidence type="ECO:0000259" key="8">
    <source>
        <dbReference type="PROSITE" id="PS50157"/>
    </source>
</evidence>
<dbReference type="AlphaFoldDB" id="A0A7L1D6G7"/>
<dbReference type="SUPFAM" id="SSF57667">
    <property type="entry name" value="beta-beta-alpha zinc fingers"/>
    <property type="match status" value="1"/>
</dbReference>
<keyword evidence="3" id="KW-0677">Repeat</keyword>
<dbReference type="Gene3D" id="3.30.160.60">
    <property type="entry name" value="Classic Zinc Finger"/>
    <property type="match status" value="1"/>
</dbReference>
<dbReference type="Pfam" id="PF00096">
    <property type="entry name" value="zf-C2H2"/>
    <property type="match status" value="1"/>
</dbReference>
<dbReference type="GO" id="GO:0000981">
    <property type="term" value="F:DNA-binding transcription factor activity, RNA polymerase II-specific"/>
    <property type="evidence" value="ECO:0007669"/>
    <property type="project" value="TreeGrafter"/>
</dbReference>
<feature type="non-terminal residue" evidence="9">
    <location>
        <position position="54"/>
    </location>
</feature>
<gene>
    <name evidence="9" type="primary">Znf211_0</name>
    <name evidence="9" type="ORF">SERLUN_R04450</name>
</gene>
<dbReference type="PANTHER" id="PTHR23226">
    <property type="entry name" value="ZINC FINGER AND SCAN DOMAIN-CONTAINING"/>
    <property type="match status" value="1"/>
</dbReference>
<keyword evidence="5" id="KW-0862">Zinc</keyword>
<evidence type="ECO:0000256" key="2">
    <source>
        <dbReference type="ARBA" id="ARBA00022723"/>
    </source>
</evidence>
<evidence type="ECO:0000256" key="1">
    <source>
        <dbReference type="ARBA" id="ARBA00004123"/>
    </source>
</evidence>
<evidence type="ECO:0000313" key="9">
    <source>
        <dbReference type="EMBL" id="NXM72538.1"/>
    </source>
</evidence>
<dbReference type="PANTHER" id="PTHR23226:SF416">
    <property type="entry name" value="FI01424P"/>
    <property type="match status" value="1"/>
</dbReference>
<evidence type="ECO:0000256" key="3">
    <source>
        <dbReference type="ARBA" id="ARBA00022737"/>
    </source>
</evidence>
<evidence type="ECO:0000313" key="10">
    <source>
        <dbReference type="Proteomes" id="UP000553648"/>
    </source>
</evidence>
<reference evidence="9 10" key="1">
    <citation type="submission" date="2019-09" db="EMBL/GenBank/DDBJ databases">
        <title>Bird 10,000 Genomes (B10K) Project - Family phase.</title>
        <authorList>
            <person name="Zhang G."/>
        </authorList>
    </citation>
    <scope>NUCLEOTIDE SEQUENCE [LARGE SCALE GENOMIC DNA]</scope>
    <source>
        <strain evidence="9">B10K-DU-002-03</strain>
        <tissue evidence="9">Muscle</tissue>
    </source>
</reference>
<feature type="non-terminal residue" evidence="9">
    <location>
        <position position="1"/>
    </location>
</feature>
<comment type="caution">
    <text evidence="9">The sequence shown here is derived from an EMBL/GenBank/DDBJ whole genome shotgun (WGS) entry which is preliminary data.</text>
</comment>
<dbReference type="InterPro" id="IPR036236">
    <property type="entry name" value="Znf_C2H2_sf"/>
</dbReference>
<feature type="domain" description="C2H2-type" evidence="8">
    <location>
        <begin position="27"/>
        <end position="54"/>
    </location>
</feature>
<evidence type="ECO:0000256" key="6">
    <source>
        <dbReference type="ARBA" id="ARBA00023242"/>
    </source>
</evidence>
<dbReference type="GO" id="GO:0005634">
    <property type="term" value="C:nucleus"/>
    <property type="evidence" value="ECO:0007669"/>
    <property type="project" value="UniProtKB-SubCell"/>
</dbReference>
<dbReference type="PROSITE" id="PS50157">
    <property type="entry name" value="ZINC_FINGER_C2H2_2"/>
    <property type="match status" value="1"/>
</dbReference>
<sequence>CREGGRRLSRRSDLMVHIEFPAWERPYECLDCGKSFRQSYSLFIHQRVHTGEGP</sequence>
<comment type="subcellular location">
    <subcellularLocation>
        <location evidence="1">Nucleus</location>
    </subcellularLocation>
</comment>
<dbReference type="InterPro" id="IPR013087">
    <property type="entry name" value="Znf_C2H2_type"/>
</dbReference>